<dbReference type="EMBL" id="JYNV01000153">
    <property type="protein sequence ID" value="KZM24746.1"/>
    <property type="molecule type" value="Genomic_DNA"/>
</dbReference>
<gene>
    <name evidence="3 4" type="primary">NCS2</name>
    <name evidence="3" type="synonym">CTU2</name>
    <name evidence="4" type="ORF">ST47_g4132</name>
</gene>
<dbReference type="PANTHER" id="PTHR20882:SF14">
    <property type="entry name" value="CYTOPLASMIC TRNA 2-THIOLATION PROTEIN 2"/>
    <property type="match status" value="1"/>
</dbReference>
<dbReference type="GO" id="GO:0005829">
    <property type="term" value="C:cytosol"/>
    <property type="evidence" value="ECO:0007669"/>
    <property type="project" value="TreeGrafter"/>
</dbReference>
<dbReference type="GO" id="GO:0016783">
    <property type="term" value="F:sulfurtransferase activity"/>
    <property type="evidence" value="ECO:0007669"/>
    <property type="project" value="TreeGrafter"/>
</dbReference>
<dbReference type="GO" id="GO:0000049">
    <property type="term" value="F:tRNA binding"/>
    <property type="evidence" value="ECO:0007669"/>
    <property type="project" value="InterPro"/>
</dbReference>
<dbReference type="Gene3D" id="3.40.50.720">
    <property type="entry name" value="NAD(P)-binding Rossmann-like Domain"/>
    <property type="match status" value="1"/>
</dbReference>
<protein>
    <recommendedName>
        <fullName evidence="3">Cytoplasmic tRNA 2-thiolation protein 2</fullName>
    </recommendedName>
</protein>
<dbReference type="Gene3D" id="3.40.50.620">
    <property type="entry name" value="HUPs"/>
    <property type="match status" value="1"/>
</dbReference>
<comment type="function">
    <text evidence="3">Plays a central role in 2-thiolation of mcm(5)S(2)U at tRNA wobble positions of tRNA(Lys), tRNA(Glu) and tRNA(Gln). May act by forming a heterodimer with NCS6 that ligates sulfur from thiocarboxylated URM1 onto the uridine of tRNAs at wobble position. Prior mcm(5) tRNA modification by the elongator complex is required for 2-thiolation. May also be involved in protein urmylation.</text>
</comment>
<dbReference type="AlphaFoldDB" id="A0A163G8T5"/>
<dbReference type="InterPro" id="IPR014729">
    <property type="entry name" value="Rossmann-like_a/b/a_fold"/>
</dbReference>
<dbReference type="Proteomes" id="UP000076837">
    <property type="component" value="Unassembled WGS sequence"/>
</dbReference>
<evidence type="ECO:0000313" key="5">
    <source>
        <dbReference type="Proteomes" id="UP000076837"/>
    </source>
</evidence>
<comment type="pathway">
    <text evidence="3">tRNA modification; 5-methoxycarbonylmethyl-2-thiouridine-tRNA biosynthesis.</text>
</comment>
<keyword evidence="1 3" id="KW-0963">Cytoplasm</keyword>
<keyword evidence="5" id="KW-1185">Reference proteome</keyword>
<evidence type="ECO:0000256" key="2">
    <source>
        <dbReference type="ARBA" id="ARBA00022694"/>
    </source>
</evidence>
<dbReference type="SUPFAM" id="SSF52402">
    <property type="entry name" value="Adenine nucleotide alpha hydrolases-like"/>
    <property type="match status" value="1"/>
</dbReference>
<proteinExistence type="inferred from homology"/>
<name>A0A163G8T5_DIDRA</name>
<dbReference type="PANTHER" id="PTHR20882">
    <property type="entry name" value="CYTOPLASMIC TRNA 2-THIOLATION PROTEIN 2"/>
    <property type="match status" value="1"/>
</dbReference>
<evidence type="ECO:0000256" key="1">
    <source>
        <dbReference type="ARBA" id="ARBA00022490"/>
    </source>
</evidence>
<comment type="similarity">
    <text evidence="3">Belongs to the CTU2/NCS2 family.</text>
</comment>
<evidence type="ECO:0000313" key="4">
    <source>
        <dbReference type="EMBL" id="KZM24746.1"/>
    </source>
</evidence>
<sequence length="562" mass="62182">MPGKTSDSPTGDVCRRECFARYVHTKAIKRLESFRVSFHTTEERKVLLPLSYGVSSTTLLHILDLHLRTQMSKTGRTGFALSIVAIGDAEETVPIRNLLDEVRNQYSAYEYAALPLHNVLRMIPDDATLRDLIPELAKEHNSNKEQLSCLVNSLTSATARADVLSTLRTRLIVEHAKLTGCQSILWGDSTTTLAEKMLAETCKGRGFSLPWQITDGKSPFGIYFHYPLRDILKKELVSYMDLADPVLSSLVHEPSSGATQASTSSKNTTIDDLMKQYFESVEENFPSIVSNVVRTSGKLQVPESADSDPRCSLCDMPVPGSRFGIHGWGGYQQDNIETFASVTNTNMPHALKLFDSDMDKIRLEIVFALLQKTSVLLHTGAQLRRTLRPERVGMHESNGESATVDNCPSGYPSQQAGVIAKPPTLSADGYEIQFVTNHLGHAMLTKQPLPYLLHAATLPGAGIRVVTTSSEGYEFHRIVKGGIAFDELRNGNTMSRAILGPWVRVFNDVGMRLNGITVVEPHQGAWNQLWSATGATRKELVNGNFYKPVGVDFREKLTRFDG</sequence>
<comment type="caution">
    <text evidence="4">The sequence shown here is derived from an EMBL/GenBank/DDBJ whole genome shotgun (WGS) entry which is preliminary data.</text>
</comment>
<reference evidence="4 5" key="1">
    <citation type="journal article" date="2016" name="Sci. Rep.">
        <title>Draft genome sequencing and secretome analysis of fungal phytopathogen Ascochyta rabiei provides insight into the necrotrophic effector repertoire.</title>
        <authorList>
            <person name="Verma S."/>
            <person name="Gazara R.K."/>
            <person name="Nizam S."/>
            <person name="Parween S."/>
            <person name="Chattopadhyay D."/>
            <person name="Verma P.K."/>
        </authorList>
    </citation>
    <scope>NUCLEOTIDE SEQUENCE [LARGE SCALE GENOMIC DNA]</scope>
    <source>
        <strain evidence="4 5">ArDII</strain>
    </source>
</reference>
<dbReference type="InterPro" id="IPR019407">
    <property type="entry name" value="CTU2"/>
</dbReference>
<organism evidence="4 5">
    <name type="scientific">Didymella rabiei</name>
    <name type="common">Chickpea ascochyta blight fungus</name>
    <name type="synonym">Mycosphaerella rabiei</name>
    <dbReference type="NCBI Taxonomy" id="5454"/>
    <lineage>
        <taxon>Eukaryota</taxon>
        <taxon>Fungi</taxon>
        <taxon>Dikarya</taxon>
        <taxon>Ascomycota</taxon>
        <taxon>Pezizomycotina</taxon>
        <taxon>Dothideomycetes</taxon>
        <taxon>Pleosporomycetidae</taxon>
        <taxon>Pleosporales</taxon>
        <taxon>Pleosporineae</taxon>
        <taxon>Didymellaceae</taxon>
        <taxon>Ascochyta</taxon>
    </lineage>
</organism>
<comment type="subcellular location">
    <subcellularLocation>
        <location evidence="3">Cytoplasm</location>
    </subcellularLocation>
</comment>
<dbReference type="GO" id="GO:0016779">
    <property type="term" value="F:nucleotidyltransferase activity"/>
    <property type="evidence" value="ECO:0007669"/>
    <property type="project" value="UniProtKB-UniRule"/>
</dbReference>
<dbReference type="GO" id="GO:0002143">
    <property type="term" value="P:tRNA wobble position uridine thiolation"/>
    <property type="evidence" value="ECO:0007669"/>
    <property type="project" value="TreeGrafter"/>
</dbReference>
<evidence type="ECO:0000256" key="3">
    <source>
        <dbReference type="HAMAP-Rule" id="MF_03054"/>
    </source>
</evidence>
<dbReference type="HAMAP" id="MF_03054">
    <property type="entry name" value="CTU2"/>
    <property type="match status" value="1"/>
</dbReference>
<accession>A0A163G8T5</accession>
<dbReference type="UniPathway" id="UPA00988"/>
<dbReference type="STRING" id="5454.A0A163G8T5"/>
<dbReference type="Pfam" id="PF10288">
    <property type="entry name" value="CTU2"/>
    <property type="match status" value="1"/>
</dbReference>
<keyword evidence="2 3" id="KW-0819">tRNA processing</keyword>
<dbReference type="GO" id="GO:0032447">
    <property type="term" value="P:protein urmylation"/>
    <property type="evidence" value="ECO:0007669"/>
    <property type="project" value="UniProtKB-UniRule"/>
</dbReference>
<keyword evidence="4" id="KW-0808">Transferase</keyword>